<sequence>MGNTGLEQCGFVLSFLIFPIGFFYILSQVIPPDNSLGIVGLPPVLVPSKETVLDASTTAYCLFVAVPLLYALCNRLTNPRLDSTSNLYDEWTREPANTSLSKQSGPPLPKEHVPEICDFPVALVNQKMGARVVKTTKNE</sequence>
<keyword evidence="1" id="KW-0812">Transmembrane</keyword>
<organism evidence="2 3">
    <name type="scientific">Seminavis robusta</name>
    <dbReference type="NCBI Taxonomy" id="568900"/>
    <lineage>
        <taxon>Eukaryota</taxon>
        <taxon>Sar</taxon>
        <taxon>Stramenopiles</taxon>
        <taxon>Ochrophyta</taxon>
        <taxon>Bacillariophyta</taxon>
        <taxon>Bacillariophyceae</taxon>
        <taxon>Bacillariophycidae</taxon>
        <taxon>Naviculales</taxon>
        <taxon>Naviculaceae</taxon>
        <taxon>Seminavis</taxon>
    </lineage>
</organism>
<accession>A0A9N8H4P1</accession>
<evidence type="ECO:0000256" key="1">
    <source>
        <dbReference type="SAM" id="Phobius"/>
    </source>
</evidence>
<evidence type="ECO:0000313" key="2">
    <source>
        <dbReference type="EMBL" id="CAB9499752.1"/>
    </source>
</evidence>
<gene>
    <name evidence="2" type="ORF">SEMRO_68_G037990.1</name>
</gene>
<proteinExistence type="predicted"/>
<dbReference type="AlphaFoldDB" id="A0A9N8H4P1"/>
<comment type="caution">
    <text evidence="2">The sequence shown here is derived from an EMBL/GenBank/DDBJ whole genome shotgun (WGS) entry which is preliminary data.</text>
</comment>
<feature type="transmembrane region" description="Helical" evidence="1">
    <location>
        <begin position="51"/>
        <end position="73"/>
    </location>
</feature>
<reference evidence="2" key="1">
    <citation type="submission" date="2020-06" db="EMBL/GenBank/DDBJ databases">
        <authorList>
            <consortium name="Plant Systems Biology data submission"/>
        </authorList>
    </citation>
    <scope>NUCLEOTIDE SEQUENCE</scope>
    <source>
        <strain evidence="2">D6</strain>
    </source>
</reference>
<keyword evidence="1" id="KW-1133">Transmembrane helix</keyword>
<evidence type="ECO:0000313" key="3">
    <source>
        <dbReference type="Proteomes" id="UP001153069"/>
    </source>
</evidence>
<keyword evidence="1" id="KW-0472">Membrane</keyword>
<dbReference type="EMBL" id="CAICTM010000067">
    <property type="protein sequence ID" value="CAB9499752.1"/>
    <property type="molecule type" value="Genomic_DNA"/>
</dbReference>
<feature type="transmembrane region" description="Helical" evidence="1">
    <location>
        <begin position="12"/>
        <end position="31"/>
    </location>
</feature>
<name>A0A9N8H4P1_9STRA</name>
<keyword evidence="3" id="KW-1185">Reference proteome</keyword>
<protein>
    <submittedName>
        <fullName evidence="2">Uncharacterized protein</fullName>
    </submittedName>
</protein>
<dbReference type="Proteomes" id="UP001153069">
    <property type="component" value="Unassembled WGS sequence"/>
</dbReference>